<dbReference type="Proteomes" id="UP000780801">
    <property type="component" value="Unassembled WGS sequence"/>
</dbReference>
<proteinExistence type="predicted"/>
<organism evidence="1 2">
    <name type="scientific">Lunasporangiospora selenospora</name>
    <dbReference type="NCBI Taxonomy" id="979761"/>
    <lineage>
        <taxon>Eukaryota</taxon>
        <taxon>Fungi</taxon>
        <taxon>Fungi incertae sedis</taxon>
        <taxon>Mucoromycota</taxon>
        <taxon>Mortierellomycotina</taxon>
        <taxon>Mortierellomycetes</taxon>
        <taxon>Mortierellales</taxon>
        <taxon>Mortierellaceae</taxon>
        <taxon>Lunasporangiospora</taxon>
    </lineage>
</organism>
<sequence length="80" mass="8893">AEVPEGTYLLEVRLIVTMNDIIAYKVSLGDHFLGQLQMMPLPLVLAPRPRPIHYVPPEGAKVAGWFANPMVLMSSFSLLM</sequence>
<protein>
    <submittedName>
        <fullName evidence="1">Uncharacterized protein</fullName>
    </submittedName>
</protein>
<evidence type="ECO:0000313" key="1">
    <source>
        <dbReference type="EMBL" id="KAF9577970.1"/>
    </source>
</evidence>
<dbReference type="EMBL" id="JAABOA010004161">
    <property type="protein sequence ID" value="KAF9577970.1"/>
    <property type="molecule type" value="Genomic_DNA"/>
</dbReference>
<reference evidence="1" key="1">
    <citation type="journal article" date="2020" name="Fungal Divers.">
        <title>Resolving the Mortierellaceae phylogeny through synthesis of multi-gene phylogenetics and phylogenomics.</title>
        <authorList>
            <person name="Vandepol N."/>
            <person name="Liber J."/>
            <person name="Desiro A."/>
            <person name="Na H."/>
            <person name="Kennedy M."/>
            <person name="Barry K."/>
            <person name="Grigoriev I.V."/>
            <person name="Miller A.N."/>
            <person name="O'Donnell K."/>
            <person name="Stajich J.E."/>
            <person name="Bonito G."/>
        </authorList>
    </citation>
    <scope>NUCLEOTIDE SEQUENCE</scope>
    <source>
        <strain evidence="1">KOD1015</strain>
    </source>
</reference>
<comment type="caution">
    <text evidence="1">The sequence shown here is derived from an EMBL/GenBank/DDBJ whole genome shotgun (WGS) entry which is preliminary data.</text>
</comment>
<gene>
    <name evidence="1" type="ORF">BGW38_006501</name>
</gene>
<evidence type="ECO:0000313" key="2">
    <source>
        <dbReference type="Proteomes" id="UP000780801"/>
    </source>
</evidence>
<feature type="non-terminal residue" evidence="1">
    <location>
        <position position="80"/>
    </location>
</feature>
<feature type="non-terminal residue" evidence="1">
    <location>
        <position position="1"/>
    </location>
</feature>
<keyword evidence="2" id="KW-1185">Reference proteome</keyword>
<dbReference type="AlphaFoldDB" id="A0A9P6FNM8"/>
<dbReference type="OrthoDB" id="27095at2759"/>
<accession>A0A9P6FNM8</accession>
<name>A0A9P6FNM8_9FUNG</name>